<protein>
    <submittedName>
        <fullName evidence="2">Uncharacterized protein</fullName>
    </submittedName>
</protein>
<keyword evidence="3" id="KW-1185">Reference proteome</keyword>
<reference evidence="2" key="2">
    <citation type="submission" date="2025-09" db="UniProtKB">
        <authorList>
            <consortium name="Ensembl"/>
        </authorList>
    </citation>
    <scope>IDENTIFICATION</scope>
</reference>
<evidence type="ECO:0000313" key="2">
    <source>
        <dbReference type="Ensembl" id="ENSSRHP00000061595.1"/>
    </source>
</evidence>
<evidence type="ECO:0000313" key="3">
    <source>
        <dbReference type="Proteomes" id="UP000472270"/>
    </source>
</evidence>
<evidence type="ECO:0000256" key="1">
    <source>
        <dbReference type="SAM" id="MobiDB-lite"/>
    </source>
</evidence>
<organism evidence="2 3">
    <name type="scientific">Sinocyclocheilus rhinocerous</name>
    <dbReference type="NCBI Taxonomy" id="307959"/>
    <lineage>
        <taxon>Eukaryota</taxon>
        <taxon>Metazoa</taxon>
        <taxon>Chordata</taxon>
        <taxon>Craniata</taxon>
        <taxon>Vertebrata</taxon>
        <taxon>Euteleostomi</taxon>
        <taxon>Actinopterygii</taxon>
        <taxon>Neopterygii</taxon>
        <taxon>Teleostei</taxon>
        <taxon>Ostariophysi</taxon>
        <taxon>Cypriniformes</taxon>
        <taxon>Cyprinidae</taxon>
        <taxon>Cyprininae</taxon>
        <taxon>Sinocyclocheilus</taxon>
    </lineage>
</organism>
<sequence>MNMTRKRRSPMLKRAGSDIINANRRVRIPLAPRIRRSTRPIRARRMTRNKVGEKKYFLMTSQFQNSADGRGNKQRRCSSGAGDILTTQPQKSLRHAFLSVK</sequence>
<dbReference type="Proteomes" id="UP000472270">
    <property type="component" value="Unassembled WGS sequence"/>
</dbReference>
<name>A0A673K7F0_9TELE</name>
<reference evidence="2" key="1">
    <citation type="submission" date="2025-08" db="UniProtKB">
        <authorList>
            <consortium name="Ensembl"/>
        </authorList>
    </citation>
    <scope>IDENTIFICATION</scope>
</reference>
<feature type="region of interest" description="Disordered" evidence="1">
    <location>
        <begin position="65"/>
        <end position="88"/>
    </location>
</feature>
<dbReference type="Ensembl" id="ENSSRHT00000063302.1">
    <property type="protein sequence ID" value="ENSSRHP00000061595.1"/>
    <property type="gene ID" value="ENSSRHG00000030752.1"/>
</dbReference>
<proteinExistence type="predicted"/>
<dbReference type="AlphaFoldDB" id="A0A673K7F0"/>
<accession>A0A673K7F0</accession>